<comment type="caution">
    <text evidence="1">The sequence shown here is derived from an EMBL/GenBank/DDBJ whole genome shotgun (WGS) entry which is preliminary data.</text>
</comment>
<organism evidence="1 2">
    <name type="scientific">Ajellomyces capsulatus</name>
    <name type="common">Darling's disease fungus</name>
    <name type="synonym">Histoplasma capsulatum</name>
    <dbReference type="NCBI Taxonomy" id="5037"/>
    <lineage>
        <taxon>Eukaryota</taxon>
        <taxon>Fungi</taxon>
        <taxon>Dikarya</taxon>
        <taxon>Ascomycota</taxon>
        <taxon>Pezizomycotina</taxon>
        <taxon>Eurotiomycetes</taxon>
        <taxon>Eurotiomycetidae</taxon>
        <taxon>Onygenales</taxon>
        <taxon>Ajellomycetaceae</taxon>
        <taxon>Histoplasma</taxon>
    </lineage>
</organism>
<dbReference type="VEuPathDB" id="FungiDB:I7I52_05731"/>
<dbReference type="Proteomes" id="UP000670092">
    <property type="component" value="Unassembled WGS sequence"/>
</dbReference>
<sequence>MRPGSHSVTSSGLCCHSSVGIGWGVCSGSAEGIQHKQHTLMPMGGIVAGLRALDGPGWSRMVRTLIGPRCCKGKVEDAISDDYYPSYSSSTVVKVFRKRRQYSKSLVAGN</sequence>
<accession>A0A8H7YTJ6</accession>
<gene>
    <name evidence="1" type="ORF">I7I52_05731</name>
</gene>
<dbReference type="AlphaFoldDB" id="A0A8H7YTJ6"/>
<evidence type="ECO:0000313" key="1">
    <source>
        <dbReference type="EMBL" id="KAG5295455.1"/>
    </source>
</evidence>
<reference evidence="1 2" key="1">
    <citation type="submission" date="2021-01" db="EMBL/GenBank/DDBJ databases">
        <title>Chromosome-level genome assembly of a human fungal pathogen reveals clustering of transcriptionally co-regulated genes.</title>
        <authorList>
            <person name="Voorhies M."/>
            <person name="Cohen S."/>
            <person name="Shea T.P."/>
            <person name="Petrus S."/>
            <person name="Munoz J.F."/>
            <person name="Poplawski S."/>
            <person name="Goldman W.E."/>
            <person name="Michael T."/>
            <person name="Cuomo C.A."/>
            <person name="Sil A."/>
            <person name="Beyhan S."/>
        </authorList>
    </citation>
    <scope>NUCLEOTIDE SEQUENCE [LARGE SCALE GENOMIC DNA]</scope>
    <source>
        <strain evidence="1 2">G184AR</strain>
    </source>
</reference>
<dbReference type="EMBL" id="JAEVHI010000003">
    <property type="protein sequence ID" value="KAG5295455.1"/>
    <property type="molecule type" value="Genomic_DNA"/>
</dbReference>
<name>A0A8H7YTJ6_AJECA</name>
<protein>
    <submittedName>
        <fullName evidence="1">Uncharacterized protein</fullName>
    </submittedName>
</protein>
<proteinExistence type="predicted"/>
<evidence type="ECO:0000313" key="2">
    <source>
        <dbReference type="Proteomes" id="UP000670092"/>
    </source>
</evidence>